<reference evidence="2" key="1">
    <citation type="journal article" date="2017" name="Nat. Ecol. Evol.">
        <title>Genome expansion and lineage-specific genetic innovations in the forest pathogenic fungi Armillaria.</title>
        <authorList>
            <person name="Sipos G."/>
            <person name="Prasanna A.N."/>
            <person name="Walter M.C."/>
            <person name="O'Connor E."/>
            <person name="Balint B."/>
            <person name="Krizsan K."/>
            <person name="Kiss B."/>
            <person name="Hess J."/>
            <person name="Varga T."/>
            <person name="Slot J."/>
            <person name="Riley R."/>
            <person name="Boka B."/>
            <person name="Rigling D."/>
            <person name="Barry K."/>
            <person name="Lee J."/>
            <person name="Mihaltcheva S."/>
            <person name="LaButti K."/>
            <person name="Lipzen A."/>
            <person name="Waldron R."/>
            <person name="Moloney N.M."/>
            <person name="Sperisen C."/>
            <person name="Kredics L."/>
            <person name="Vagvoelgyi C."/>
            <person name="Patrignani A."/>
            <person name="Fitzpatrick D."/>
            <person name="Nagy I."/>
            <person name="Doyle S."/>
            <person name="Anderson J.B."/>
            <person name="Grigoriev I.V."/>
            <person name="Gueldener U."/>
            <person name="Muensterkoetter M."/>
            <person name="Nagy L.G."/>
        </authorList>
    </citation>
    <scope>NUCLEOTIDE SEQUENCE [LARGE SCALE GENOMIC DNA]</scope>
    <source>
        <strain evidence="2">C18/9</strain>
    </source>
</reference>
<proteinExistence type="predicted"/>
<sequence length="128" mass="14750">MPEKPTGTMTTNLEACNISRLKTFRKDSYSTMQCPSKALRRLLRRHNVSDIEPQDLYSSSSMEGFPWLMNIALPRRIGVRRAYETLYCRHERLSRQFKNKRSKGDGSCVSPRAQLTSLASTLNRAHDQ</sequence>
<organism evidence="1 2">
    <name type="scientific">Armillaria ostoyae</name>
    <name type="common">Armillaria root rot fungus</name>
    <dbReference type="NCBI Taxonomy" id="47428"/>
    <lineage>
        <taxon>Eukaryota</taxon>
        <taxon>Fungi</taxon>
        <taxon>Dikarya</taxon>
        <taxon>Basidiomycota</taxon>
        <taxon>Agaricomycotina</taxon>
        <taxon>Agaricomycetes</taxon>
        <taxon>Agaricomycetidae</taxon>
        <taxon>Agaricales</taxon>
        <taxon>Marasmiineae</taxon>
        <taxon>Physalacriaceae</taxon>
        <taxon>Armillaria</taxon>
    </lineage>
</organism>
<name>A0A284S1K7_ARMOS</name>
<dbReference type="EMBL" id="FUEG01000025">
    <property type="protein sequence ID" value="SJL14879.1"/>
    <property type="molecule type" value="Genomic_DNA"/>
</dbReference>
<evidence type="ECO:0000313" key="1">
    <source>
        <dbReference type="EMBL" id="SJL14879.1"/>
    </source>
</evidence>
<accession>A0A284S1K7</accession>
<keyword evidence="2" id="KW-1185">Reference proteome</keyword>
<gene>
    <name evidence="1" type="ORF">ARMOST_18355</name>
</gene>
<evidence type="ECO:0000313" key="2">
    <source>
        <dbReference type="Proteomes" id="UP000219338"/>
    </source>
</evidence>
<protein>
    <submittedName>
        <fullName evidence="1">Uncharacterized protein</fullName>
    </submittedName>
</protein>
<dbReference type="Proteomes" id="UP000219338">
    <property type="component" value="Unassembled WGS sequence"/>
</dbReference>
<dbReference type="AlphaFoldDB" id="A0A284S1K7"/>